<comment type="caution">
    <text evidence="2">The sequence shown here is derived from an EMBL/GenBank/DDBJ whole genome shotgun (WGS) entry which is preliminary data.</text>
</comment>
<gene>
    <name evidence="2" type="ORF">JCM17846_27230</name>
</gene>
<keyword evidence="3" id="KW-1185">Reference proteome</keyword>
<dbReference type="Proteomes" id="UP000324996">
    <property type="component" value="Unassembled WGS sequence"/>
</dbReference>
<evidence type="ECO:0000313" key="2">
    <source>
        <dbReference type="EMBL" id="GER05041.1"/>
    </source>
</evidence>
<sequence length="67" mass="6834">MFVPRTAGDIRPNRPASGPAAAGGSGRPISIVINMTGGGDGADARQQSATQIALSVRRALAQAQRFD</sequence>
<evidence type="ECO:0000313" key="3">
    <source>
        <dbReference type="Proteomes" id="UP000324996"/>
    </source>
</evidence>
<feature type="region of interest" description="Disordered" evidence="1">
    <location>
        <begin position="1"/>
        <end position="27"/>
    </location>
</feature>
<dbReference type="EMBL" id="BKCN01000016">
    <property type="protein sequence ID" value="GER05041.1"/>
    <property type="molecule type" value="Genomic_DNA"/>
</dbReference>
<reference evidence="2 3" key="1">
    <citation type="submission" date="2019-09" db="EMBL/GenBank/DDBJ databases">
        <title>NBRP : Genome information of microbial organism related human and environment.</title>
        <authorList>
            <person name="Hattori M."/>
            <person name="Oshima K."/>
            <person name="Inaba H."/>
            <person name="Suda W."/>
            <person name="Sakamoto M."/>
            <person name="Iino T."/>
            <person name="Kitahara M."/>
            <person name="Oshida Y."/>
            <person name="Iida T."/>
            <person name="Kudo T."/>
            <person name="Itoh T."/>
            <person name="Ohkuma M."/>
        </authorList>
    </citation>
    <scope>NUCLEOTIDE SEQUENCE [LARGE SCALE GENOMIC DNA]</scope>
    <source>
        <strain evidence="2 3">Q-1</strain>
    </source>
</reference>
<evidence type="ECO:0000256" key="1">
    <source>
        <dbReference type="SAM" id="MobiDB-lite"/>
    </source>
</evidence>
<accession>A0A5A7N9K6</accession>
<organism evidence="2 3">
    <name type="scientific">Iodidimonas nitroreducens</name>
    <dbReference type="NCBI Taxonomy" id="1236968"/>
    <lineage>
        <taxon>Bacteria</taxon>
        <taxon>Pseudomonadati</taxon>
        <taxon>Pseudomonadota</taxon>
        <taxon>Alphaproteobacteria</taxon>
        <taxon>Iodidimonadales</taxon>
        <taxon>Iodidimonadaceae</taxon>
        <taxon>Iodidimonas</taxon>
    </lineage>
</organism>
<dbReference type="AlphaFoldDB" id="A0A5A7N9K6"/>
<name>A0A5A7N9K6_9PROT</name>
<proteinExistence type="predicted"/>
<evidence type="ECO:0008006" key="4">
    <source>
        <dbReference type="Google" id="ProtNLM"/>
    </source>
</evidence>
<protein>
    <recommendedName>
        <fullName evidence="4">Tail tape measure protein</fullName>
    </recommendedName>
</protein>